<protein>
    <submittedName>
        <fullName evidence="1">Uncharacterized protein</fullName>
    </submittedName>
</protein>
<reference evidence="1" key="1">
    <citation type="submission" date="2021-04" db="EMBL/GenBank/DDBJ databases">
        <authorList>
            <person name="Chebbi M.A.C M."/>
        </authorList>
    </citation>
    <scope>NUCLEOTIDE SEQUENCE</scope>
</reference>
<keyword evidence="2" id="KW-1185">Reference proteome</keyword>
<gene>
    <name evidence="1" type="ORF">HICCMSTLAB_LOCUS7697</name>
</gene>
<dbReference type="OrthoDB" id="7697930at2759"/>
<comment type="caution">
    <text evidence="1">The sequence shown here is derived from an EMBL/GenBank/DDBJ whole genome shotgun (WGS) entry which is preliminary data.</text>
</comment>
<dbReference type="Proteomes" id="UP000786811">
    <property type="component" value="Unassembled WGS sequence"/>
</dbReference>
<dbReference type="EMBL" id="CAJNRD030001121">
    <property type="protein sequence ID" value="CAG5095415.1"/>
    <property type="molecule type" value="Genomic_DNA"/>
</dbReference>
<accession>A0A8J2MP90</accession>
<evidence type="ECO:0000313" key="1">
    <source>
        <dbReference type="EMBL" id="CAG5095415.1"/>
    </source>
</evidence>
<organism evidence="1 2">
    <name type="scientific">Cotesia congregata</name>
    <name type="common">Parasitoid wasp</name>
    <name type="synonym">Apanteles congregatus</name>
    <dbReference type="NCBI Taxonomy" id="51543"/>
    <lineage>
        <taxon>Eukaryota</taxon>
        <taxon>Metazoa</taxon>
        <taxon>Ecdysozoa</taxon>
        <taxon>Arthropoda</taxon>
        <taxon>Hexapoda</taxon>
        <taxon>Insecta</taxon>
        <taxon>Pterygota</taxon>
        <taxon>Neoptera</taxon>
        <taxon>Endopterygota</taxon>
        <taxon>Hymenoptera</taxon>
        <taxon>Apocrita</taxon>
        <taxon>Ichneumonoidea</taxon>
        <taxon>Braconidae</taxon>
        <taxon>Microgastrinae</taxon>
        <taxon>Cotesia</taxon>
    </lineage>
</organism>
<dbReference type="AlphaFoldDB" id="A0A8J2MP90"/>
<proteinExistence type="predicted"/>
<name>A0A8J2MP90_COTCN</name>
<evidence type="ECO:0000313" key="2">
    <source>
        <dbReference type="Proteomes" id="UP000786811"/>
    </source>
</evidence>
<sequence length="184" mass="21704">MGEKIRNKTYNYLIGFEIKKINNNRLPSYRDVLSLFMFKHMSLKMTIRNSSASVISETNAVWAKFMIPTMRPQHSIKKLEKFYAKYKDLKKGRSREKKSKAQQKHVQNFKEKLDQLFDISNSTAVKNLPKELQQFLVERQKGNNNLHLPATSVPPEEIFEDQFDMEVEIKNEENENNTEEIEAM</sequence>